<dbReference type="EMBL" id="WQKZ01000012">
    <property type="protein sequence ID" value="MVN79240.1"/>
    <property type="molecule type" value="Genomic_DNA"/>
</dbReference>
<dbReference type="SUPFAM" id="SSF47384">
    <property type="entry name" value="Homodimeric domain of signal transducing histidine kinase"/>
    <property type="match status" value="1"/>
</dbReference>
<dbReference type="Gene3D" id="3.30.450.20">
    <property type="entry name" value="PAS domain"/>
    <property type="match status" value="2"/>
</dbReference>
<dbReference type="SUPFAM" id="SSF55874">
    <property type="entry name" value="ATPase domain of HSP90 chaperone/DNA topoisomerase II/histidine kinase"/>
    <property type="match status" value="1"/>
</dbReference>
<gene>
    <name evidence="9" type="ORF">GO988_23150</name>
</gene>
<evidence type="ECO:0000256" key="4">
    <source>
        <dbReference type="ARBA" id="ARBA00022679"/>
    </source>
</evidence>
<reference evidence="9 10" key="1">
    <citation type="submission" date="2019-12" db="EMBL/GenBank/DDBJ databases">
        <title>Hymenobacter sp. HMF4947 Genome sequencing and assembly.</title>
        <authorList>
            <person name="Kang H."/>
            <person name="Cha I."/>
            <person name="Kim H."/>
            <person name="Joh K."/>
        </authorList>
    </citation>
    <scope>NUCLEOTIDE SEQUENCE [LARGE SCALE GENOMIC DNA]</scope>
    <source>
        <strain evidence="9 10">HMF4947</strain>
    </source>
</reference>
<dbReference type="Proteomes" id="UP000441336">
    <property type="component" value="Unassembled WGS sequence"/>
</dbReference>
<evidence type="ECO:0000313" key="9">
    <source>
        <dbReference type="EMBL" id="MVN79240.1"/>
    </source>
</evidence>
<comment type="catalytic activity">
    <reaction evidence="1">
        <text>ATP + protein L-histidine = ADP + protein N-phospho-L-histidine.</text>
        <dbReference type="EC" id="2.7.13.3"/>
    </reaction>
</comment>
<comment type="caution">
    <text evidence="9">The sequence shown here is derived from an EMBL/GenBank/DDBJ whole genome shotgun (WGS) entry which is preliminary data.</text>
</comment>
<dbReference type="AlphaFoldDB" id="A0A7K1TLF9"/>
<dbReference type="PANTHER" id="PTHR42878:SF15">
    <property type="entry name" value="BACTERIOPHYTOCHROME"/>
    <property type="match status" value="1"/>
</dbReference>
<keyword evidence="3" id="KW-0597">Phosphoprotein</keyword>
<dbReference type="PROSITE" id="PS50113">
    <property type="entry name" value="PAC"/>
    <property type="match status" value="2"/>
</dbReference>
<dbReference type="SUPFAM" id="SSF55785">
    <property type="entry name" value="PYP-like sensor domain (PAS domain)"/>
    <property type="match status" value="2"/>
</dbReference>
<protein>
    <recommendedName>
        <fullName evidence="2">histidine kinase</fullName>
        <ecNumber evidence="2">2.7.13.3</ecNumber>
    </recommendedName>
</protein>
<dbReference type="EC" id="2.7.13.3" evidence="2"/>
<dbReference type="RefSeq" id="WP_157570016.1">
    <property type="nucleotide sequence ID" value="NZ_WQKZ01000012.1"/>
</dbReference>
<keyword evidence="10" id="KW-1185">Reference proteome</keyword>
<dbReference type="Pfam" id="PF02518">
    <property type="entry name" value="HATPase_c"/>
    <property type="match status" value="1"/>
</dbReference>
<dbReference type="Gene3D" id="1.10.287.130">
    <property type="match status" value="1"/>
</dbReference>
<dbReference type="InterPro" id="IPR004358">
    <property type="entry name" value="Sig_transdc_His_kin-like_C"/>
</dbReference>
<evidence type="ECO:0000259" key="8">
    <source>
        <dbReference type="PROSITE" id="PS50113"/>
    </source>
</evidence>
<dbReference type="PROSITE" id="PS50109">
    <property type="entry name" value="HIS_KIN"/>
    <property type="match status" value="1"/>
</dbReference>
<dbReference type="PANTHER" id="PTHR42878">
    <property type="entry name" value="TWO-COMPONENT HISTIDINE KINASE"/>
    <property type="match status" value="1"/>
</dbReference>
<dbReference type="InterPro" id="IPR013656">
    <property type="entry name" value="PAS_4"/>
</dbReference>
<dbReference type="InterPro" id="IPR050351">
    <property type="entry name" value="BphY/WalK/GraS-like"/>
</dbReference>
<evidence type="ECO:0000313" key="10">
    <source>
        <dbReference type="Proteomes" id="UP000441336"/>
    </source>
</evidence>
<evidence type="ECO:0000256" key="1">
    <source>
        <dbReference type="ARBA" id="ARBA00000085"/>
    </source>
</evidence>
<dbReference type="SMART" id="SM00388">
    <property type="entry name" value="HisKA"/>
    <property type="match status" value="1"/>
</dbReference>
<dbReference type="GO" id="GO:0030295">
    <property type="term" value="F:protein kinase activator activity"/>
    <property type="evidence" value="ECO:0007669"/>
    <property type="project" value="TreeGrafter"/>
</dbReference>
<name>A0A7K1TLF9_9BACT</name>
<evidence type="ECO:0000256" key="6">
    <source>
        <dbReference type="SAM" id="Coils"/>
    </source>
</evidence>
<dbReference type="InterPro" id="IPR000700">
    <property type="entry name" value="PAS-assoc_C"/>
</dbReference>
<dbReference type="InterPro" id="IPR036097">
    <property type="entry name" value="HisK_dim/P_sf"/>
</dbReference>
<dbReference type="GO" id="GO:0007234">
    <property type="term" value="P:osmosensory signaling via phosphorelay pathway"/>
    <property type="evidence" value="ECO:0007669"/>
    <property type="project" value="TreeGrafter"/>
</dbReference>
<dbReference type="SMART" id="SM00387">
    <property type="entry name" value="HATPase_c"/>
    <property type="match status" value="1"/>
</dbReference>
<proteinExistence type="predicted"/>
<keyword evidence="6" id="KW-0175">Coiled coil</keyword>
<dbReference type="InterPro" id="IPR003594">
    <property type="entry name" value="HATPase_dom"/>
</dbReference>
<keyword evidence="4" id="KW-0808">Transferase</keyword>
<organism evidence="9 10">
    <name type="scientific">Hymenobacter ginkgonis</name>
    <dbReference type="NCBI Taxonomy" id="2682976"/>
    <lineage>
        <taxon>Bacteria</taxon>
        <taxon>Pseudomonadati</taxon>
        <taxon>Bacteroidota</taxon>
        <taxon>Cytophagia</taxon>
        <taxon>Cytophagales</taxon>
        <taxon>Hymenobacteraceae</taxon>
        <taxon>Hymenobacter</taxon>
    </lineage>
</organism>
<dbReference type="InterPro" id="IPR036890">
    <property type="entry name" value="HATPase_C_sf"/>
</dbReference>
<evidence type="ECO:0000259" key="7">
    <source>
        <dbReference type="PROSITE" id="PS50109"/>
    </source>
</evidence>
<dbReference type="InterPro" id="IPR005467">
    <property type="entry name" value="His_kinase_dom"/>
</dbReference>
<dbReference type="Gene3D" id="3.30.565.10">
    <property type="entry name" value="Histidine kinase-like ATPase, C-terminal domain"/>
    <property type="match status" value="1"/>
</dbReference>
<evidence type="ECO:0000256" key="3">
    <source>
        <dbReference type="ARBA" id="ARBA00022553"/>
    </source>
</evidence>
<dbReference type="InterPro" id="IPR003661">
    <property type="entry name" value="HisK_dim/P_dom"/>
</dbReference>
<dbReference type="InterPro" id="IPR035965">
    <property type="entry name" value="PAS-like_dom_sf"/>
</dbReference>
<accession>A0A7K1TLF9</accession>
<dbReference type="GO" id="GO:0000155">
    <property type="term" value="F:phosphorelay sensor kinase activity"/>
    <property type="evidence" value="ECO:0007669"/>
    <property type="project" value="InterPro"/>
</dbReference>
<feature type="domain" description="Histidine kinase" evidence="7">
    <location>
        <begin position="322"/>
        <end position="537"/>
    </location>
</feature>
<feature type="coiled-coil region" evidence="6">
    <location>
        <begin position="274"/>
        <end position="308"/>
    </location>
</feature>
<keyword evidence="5" id="KW-0418">Kinase</keyword>
<dbReference type="PRINTS" id="PR00344">
    <property type="entry name" value="BCTRLSENSOR"/>
</dbReference>
<feature type="domain" description="PAC" evidence="8">
    <location>
        <begin position="231"/>
        <end position="286"/>
    </location>
</feature>
<evidence type="ECO:0000256" key="5">
    <source>
        <dbReference type="ARBA" id="ARBA00022777"/>
    </source>
</evidence>
<dbReference type="Pfam" id="PF08448">
    <property type="entry name" value="PAS_4"/>
    <property type="match status" value="2"/>
</dbReference>
<dbReference type="GO" id="GO:0000156">
    <property type="term" value="F:phosphorelay response regulator activity"/>
    <property type="evidence" value="ECO:0007669"/>
    <property type="project" value="TreeGrafter"/>
</dbReference>
<sequence>MLTLDLLAVFNAQPGATLLLSPDWVIIGASDDYLAATLTQRETLVGQFIFDAFPDNPQTPEANAVANVRASLQQVLATKQPHEMAPQHYDVPDRTRPGQFVERHWQPRHTPVLDAQGQVQFIIQSVQDITASRQVERQLRESVAAEQAAHAVAEQQRQRFREVLTQMPAYIAVYQGPDHIYQFVNPAYQSLFPHRSFLGRPFREGTPEAVELGVVALFDQVYQTGEPIYLREMEGWFDFHGTGQPVQVFLNISLHPLRDVRGQIDGVMDFTYDVSQQVRARQQVEQLNQELETRVQARTQELHDANAHLRRTNADLDTFVYTASHDLKSPITNIEGLLLALHEVLPAEVQQTELVAELLRLLADTVGRFRFTITQLTDLVRLQQSQVGPTEAVALKPLLAGVCHDLDTEIRLAGATVHVQVPADLRVTFIPANLRSIVYNLLSNAVKYRAPDRPAQVWLRAEPQADAVVLAVQDNGLGLDRTQQGRLFQVFQRLHTHVEGSGVGLYMIKRLIDNGGATIAVSSEPNVGTTFTVTFRA</sequence>
<dbReference type="CDD" id="cd00082">
    <property type="entry name" value="HisKA"/>
    <property type="match status" value="1"/>
</dbReference>
<feature type="domain" description="PAC" evidence="8">
    <location>
        <begin position="87"/>
        <end position="141"/>
    </location>
</feature>
<evidence type="ECO:0000256" key="2">
    <source>
        <dbReference type="ARBA" id="ARBA00012438"/>
    </source>
</evidence>